<organism evidence="1">
    <name type="scientific">Arundo donax</name>
    <name type="common">Giant reed</name>
    <name type="synonym">Donax arundinaceus</name>
    <dbReference type="NCBI Taxonomy" id="35708"/>
    <lineage>
        <taxon>Eukaryota</taxon>
        <taxon>Viridiplantae</taxon>
        <taxon>Streptophyta</taxon>
        <taxon>Embryophyta</taxon>
        <taxon>Tracheophyta</taxon>
        <taxon>Spermatophyta</taxon>
        <taxon>Magnoliopsida</taxon>
        <taxon>Liliopsida</taxon>
        <taxon>Poales</taxon>
        <taxon>Poaceae</taxon>
        <taxon>PACMAD clade</taxon>
        <taxon>Arundinoideae</taxon>
        <taxon>Arundineae</taxon>
        <taxon>Arundo</taxon>
    </lineage>
</organism>
<evidence type="ECO:0000313" key="1">
    <source>
        <dbReference type="EMBL" id="JAD63218.1"/>
    </source>
</evidence>
<reference evidence="1" key="1">
    <citation type="submission" date="2014-09" db="EMBL/GenBank/DDBJ databases">
        <authorList>
            <person name="Magalhaes I.L.F."/>
            <person name="Oliveira U."/>
            <person name="Santos F.R."/>
            <person name="Vidigal T.H.D.A."/>
            <person name="Brescovit A.D."/>
            <person name="Santos A.J."/>
        </authorList>
    </citation>
    <scope>NUCLEOTIDE SEQUENCE</scope>
    <source>
        <tissue evidence="1">Shoot tissue taken approximately 20 cm above the soil surface</tissue>
    </source>
</reference>
<protein>
    <submittedName>
        <fullName evidence="1">Uncharacterized protein</fullName>
    </submittedName>
</protein>
<reference evidence="1" key="2">
    <citation type="journal article" date="2015" name="Data Brief">
        <title>Shoot transcriptome of the giant reed, Arundo donax.</title>
        <authorList>
            <person name="Barrero R.A."/>
            <person name="Guerrero F.D."/>
            <person name="Moolhuijzen P."/>
            <person name="Goolsby J.A."/>
            <person name="Tidwell J."/>
            <person name="Bellgard S.E."/>
            <person name="Bellgard M.I."/>
        </authorList>
    </citation>
    <scope>NUCLEOTIDE SEQUENCE</scope>
    <source>
        <tissue evidence="1">Shoot tissue taken approximately 20 cm above the soil surface</tissue>
    </source>
</reference>
<name>A0A0A9BM42_ARUDO</name>
<sequence length="15" mass="1814">MLQLESPRKKISWTP</sequence>
<accession>A0A0A9BM42</accession>
<proteinExistence type="predicted"/>
<dbReference type="EMBL" id="GBRH01234677">
    <property type="protein sequence ID" value="JAD63218.1"/>
    <property type="molecule type" value="Transcribed_RNA"/>
</dbReference>